<evidence type="ECO:0000313" key="9">
    <source>
        <dbReference type="EnsemblMetazoa" id="XP_050509731.1"/>
    </source>
</evidence>
<keyword evidence="4" id="KW-0862">Zinc</keyword>
<dbReference type="InterPro" id="IPR014001">
    <property type="entry name" value="Helicase_ATP-bd"/>
</dbReference>
<keyword evidence="3" id="KW-0378">Hydrolase</keyword>
<dbReference type="InterPro" id="IPR001650">
    <property type="entry name" value="Helicase_C-like"/>
</dbReference>
<dbReference type="Proteomes" id="UP001652700">
    <property type="component" value="Unplaced"/>
</dbReference>
<keyword evidence="2 5" id="KW-0863">Zinc-finger</keyword>
<reference evidence="9" key="1">
    <citation type="submission" date="2025-05" db="UniProtKB">
        <authorList>
            <consortium name="EnsemblMetazoa"/>
        </authorList>
    </citation>
    <scope>IDENTIFICATION</scope>
</reference>
<evidence type="ECO:0008006" key="11">
    <source>
        <dbReference type="Google" id="ProtNLM"/>
    </source>
</evidence>
<dbReference type="SMART" id="SM00249">
    <property type="entry name" value="PHD"/>
    <property type="match status" value="1"/>
</dbReference>
<keyword evidence="1" id="KW-0479">Metal-binding</keyword>
<evidence type="ECO:0000259" key="7">
    <source>
        <dbReference type="PROSITE" id="PS51192"/>
    </source>
</evidence>
<dbReference type="InterPro" id="IPR052583">
    <property type="entry name" value="ATP-helicase/E3_Ub-Ligase"/>
</dbReference>
<keyword evidence="10" id="KW-1185">Reference proteome</keyword>
<evidence type="ECO:0000259" key="8">
    <source>
        <dbReference type="PROSITE" id="PS51194"/>
    </source>
</evidence>
<evidence type="ECO:0000313" key="10">
    <source>
        <dbReference type="Proteomes" id="UP001652700"/>
    </source>
</evidence>
<proteinExistence type="predicted"/>
<dbReference type="SUPFAM" id="SSF57903">
    <property type="entry name" value="FYVE/PHD zinc finger"/>
    <property type="match status" value="1"/>
</dbReference>
<feature type="domain" description="RING-type" evidence="6">
    <location>
        <begin position="1153"/>
        <end position="1196"/>
    </location>
</feature>
<dbReference type="GeneID" id="114342439"/>
<dbReference type="InterPro" id="IPR049730">
    <property type="entry name" value="SNF2/RAD54-like_C"/>
</dbReference>
<name>A0ABM5KHP2_DIAVI</name>
<evidence type="ECO:0000259" key="6">
    <source>
        <dbReference type="PROSITE" id="PS50089"/>
    </source>
</evidence>
<dbReference type="InterPro" id="IPR001841">
    <property type="entry name" value="Znf_RING"/>
</dbReference>
<dbReference type="PROSITE" id="PS01359">
    <property type="entry name" value="ZF_PHD_1"/>
    <property type="match status" value="1"/>
</dbReference>
<organism evidence="9 10">
    <name type="scientific">Diabrotica virgifera virgifera</name>
    <name type="common">western corn rootworm</name>
    <dbReference type="NCBI Taxonomy" id="50390"/>
    <lineage>
        <taxon>Eukaryota</taxon>
        <taxon>Metazoa</taxon>
        <taxon>Ecdysozoa</taxon>
        <taxon>Arthropoda</taxon>
        <taxon>Hexapoda</taxon>
        <taxon>Insecta</taxon>
        <taxon>Pterygota</taxon>
        <taxon>Neoptera</taxon>
        <taxon>Endopterygota</taxon>
        <taxon>Coleoptera</taxon>
        <taxon>Polyphaga</taxon>
        <taxon>Cucujiformia</taxon>
        <taxon>Chrysomeloidea</taxon>
        <taxon>Chrysomelidae</taxon>
        <taxon>Galerucinae</taxon>
        <taxon>Diabroticina</taxon>
        <taxon>Diabroticites</taxon>
        <taxon>Diabrotica</taxon>
    </lineage>
</organism>
<dbReference type="RefSeq" id="XP_050509731.1">
    <property type="nucleotide sequence ID" value="XM_050653774.1"/>
</dbReference>
<dbReference type="InterPro" id="IPR019786">
    <property type="entry name" value="Zinc_finger_PHD-type_CS"/>
</dbReference>
<dbReference type="Gene3D" id="3.30.40.10">
    <property type="entry name" value="Zinc/RING finger domain, C3HC4 (zinc finger)"/>
    <property type="match status" value="2"/>
</dbReference>
<dbReference type="InterPro" id="IPR017907">
    <property type="entry name" value="Znf_RING_CS"/>
</dbReference>
<sequence length="1395" mass="163045">MSGRKNTLIKHGTDTVEYLDYIPVVSKRGNVVSSNPEKFIKVNIPKKSCRQWYLGEILMGSINSTFPGRLKPVKVSFKFKDDSPEEEGLFDKIKVLFDSDPVIVTNYTNNASFIKEVMSLTKTLSFDFSCRGDNLFLRIYFTQLPLPQFYPKIGNCLKDLFIQLFGQICSNTYDNFENTSKKFRGKSEIQNLYDKLKEKRKTDKFDYNVEENVQHHNLKSKLKPYQQESVKWMLYRERMEDSKTDFLDPFYILIKLTSNNEIYFNKYTGFVCNEKPITTLSTKVGILGDEMGLGKAVEVLSCILLNPKIEPKEDKNDHSRKRKSFIDESNDPIIKIPQKKSKQIQEPKKPSYVIKPREVQVIKPREVQVTKSKEVKGKTIHSKRFENVDRISVRCVCRENGVSEETAIKCTSCNIYQHPKCLGYTKSLGRYFCPQCWINQPLIESKATLIVTPVALKNQWCNEIAKYVKGNLRVLQYQGHSVNPVYPTELKEYDIVLTTYSMLQHELKPEANTLRQGKKSFKPCCPLTRIKWWRLCLDEAQTVDTPDHLVSVMARKIEAVHRWAVTGTPISKNVSDLYCLIDCLQISPYNDIATWQKILYQPYLVGNEEPLLNFLSTILWRTVKKDVADQADIPKQTYLHHTLDFCAMEKYFYKKQLKLSGHVLEKRCSPYNPAICLDNLAKQNIFGQALENILEPVLDLRRMCVIMTSSKMKAFKYVLNTRISDNFNDMRDCFQLIISKYNGLAGIHLLLKNPQEAINAYREVLRLVAKFPDEDFPGTMGFCRELSSDKLQVIHTLYNLAEVLDMYPPEHPTLRDTSLRNDCEEWEQKYLRERIDYPSNWLFDYYTETMDRLQKQFLLKDGQWYSDGLDWIVLNGLSKEFHAKIDTACKAANIENKTRDVRDWTLLRLLCNWENALYTLRKEVFAAVADLYENAPHNRFKVVIKKSVVTKAMNCHLRPQEKREKSTKKCPTCLFNKCLEKYELTLCYYRECGYNEHVYDWKPTPTLPEIVMQSLHSILKLHKADKKLIQDGEIQSNIIKTLKQEYRELYSFWDDLKMQVWDLYQFNMCKVRLQLKPEEEEEKEEINNTLNSLTYKLQSKGKTRHLLSVHELDHQLKLHQTDISEKTRKFEKLWAEHIDLNKQLSEGRGPYPCPICHNQLELHWCALSCGHYYCFECIEVMLQQVAEDFIECSVCRDRQLHKVSYIDARETVTDCPKIEKYIYSTKISQIVKVLMELKKEDKGVKVLLFSSWEDVLDVVKKELDKNEISSELALPDNVNVKIRNFKNPAKNVTVLLLPVELELKDINLSEANHIMFAEPLMNPEDELQAIGRIDRIGQKRDTFIHKFLMKNTIEEDIHQATTSNAQKWGKKVVTIQRLLDLFKVPELADRPEEET</sequence>
<accession>A0ABM5KHP2</accession>
<dbReference type="SMART" id="SM00487">
    <property type="entry name" value="DEXDc"/>
    <property type="match status" value="1"/>
</dbReference>
<dbReference type="PROSITE" id="PS51192">
    <property type="entry name" value="HELICASE_ATP_BIND_1"/>
    <property type="match status" value="1"/>
</dbReference>
<dbReference type="PROSITE" id="PS50089">
    <property type="entry name" value="ZF_RING_2"/>
    <property type="match status" value="1"/>
</dbReference>
<evidence type="ECO:0000256" key="5">
    <source>
        <dbReference type="PROSITE-ProRule" id="PRU00175"/>
    </source>
</evidence>
<dbReference type="SUPFAM" id="SSF52540">
    <property type="entry name" value="P-loop containing nucleoside triphosphate hydrolases"/>
    <property type="match status" value="2"/>
</dbReference>
<dbReference type="RefSeq" id="XP_050509729.1">
    <property type="nucleotide sequence ID" value="XM_050653772.1"/>
</dbReference>
<dbReference type="PROSITE" id="PS51194">
    <property type="entry name" value="HELICASE_CTER"/>
    <property type="match status" value="1"/>
</dbReference>
<evidence type="ECO:0000256" key="1">
    <source>
        <dbReference type="ARBA" id="ARBA00022723"/>
    </source>
</evidence>
<evidence type="ECO:0000256" key="4">
    <source>
        <dbReference type="ARBA" id="ARBA00022833"/>
    </source>
</evidence>
<dbReference type="Gene3D" id="3.40.50.300">
    <property type="entry name" value="P-loop containing nucleotide triphosphate hydrolases"/>
    <property type="match status" value="1"/>
</dbReference>
<dbReference type="InterPro" id="IPR038718">
    <property type="entry name" value="SNF2-like_sf"/>
</dbReference>
<dbReference type="SMART" id="SM00184">
    <property type="entry name" value="RING"/>
    <property type="match status" value="1"/>
</dbReference>
<dbReference type="PANTHER" id="PTHR45865:SF1">
    <property type="entry name" value="E3 UBIQUITIN-PROTEIN LIGASE SHPRH"/>
    <property type="match status" value="1"/>
</dbReference>
<dbReference type="InterPro" id="IPR000330">
    <property type="entry name" value="SNF2_N"/>
</dbReference>
<dbReference type="InterPro" id="IPR027417">
    <property type="entry name" value="P-loop_NTPase"/>
</dbReference>
<dbReference type="CDD" id="cd18793">
    <property type="entry name" value="SF2_C_SNF"/>
    <property type="match status" value="1"/>
</dbReference>
<dbReference type="PROSITE" id="PS00518">
    <property type="entry name" value="ZF_RING_1"/>
    <property type="match status" value="1"/>
</dbReference>
<dbReference type="PANTHER" id="PTHR45865">
    <property type="entry name" value="E3 UBIQUITIN-PROTEIN LIGASE SHPRH FAMILY MEMBER"/>
    <property type="match status" value="1"/>
</dbReference>
<evidence type="ECO:0000256" key="2">
    <source>
        <dbReference type="ARBA" id="ARBA00022771"/>
    </source>
</evidence>
<feature type="domain" description="Helicase C-terminal" evidence="8">
    <location>
        <begin position="1229"/>
        <end position="1373"/>
    </location>
</feature>
<feature type="domain" description="Helicase ATP-binding" evidence="7">
    <location>
        <begin position="440"/>
        <end position="587"/>
    </location>
</feature>
<dbReference type="Gene3D" id="3.40.50.10810">
    <property type="entry name" value="Tandem AAA-ATPase domain"/>
    <property type="match status" value="1"/>
</dbReference>
<protein>
    <recommendedName>
        <fullName evidence="11">E3 ubiquitin-protein ligase SHPRH</fullName>
    </recommendedName>
</protein>
<dbReference type="InterPro" id="IPR001965">
    <property type="entry name" value="Znf_PHD"/>
</dbReference>
<dbReference type="Pfam" id="PF21325">
    <property type="entry name" value="SHPRH_helical-1st"/>
    <property type="match status" value="1"/>
</dbReference>
<dbReference type="InterPro" id="IPR011011">
    <property type="entry name" value="Znf_FYVE_PHD"/>
</dbReference>
<evidence type="ECO:0000256" key="3">
    <source>
        <dbReference type="ARBA" id="ARBA00022801"/>
    </source>
</evidence>
<dbReference type="RefSeq" id="XP_050509730.1">
    <property type="nucleotide sequence ID" value="XM_050653773.1"/>
</dbReference>
<dbReference type="EnsemblMetazoa" id="XM_050653773.1">
    <property type="protein sequence ID" value="XP_050509730.1"/>
    <property type="gene ID" value="LOC114342439"/>
</dbReference>
<dbReference type="EnsemblMetazoa" id="XM_050653774.1">
    <property type="protein sequence ID" value="XP_050509731.1"/>
    <property type="gene ID" value="LOC114342439"/>
</dbReference>
<dbReference type="EnsemblMetazoa" id="XM_050653772.1">
    <property type="protein sequence ID" value="XP_050509729.1"/>
    <property type="gene ID" value="LOC114342439"/>
</dbReference>
<dbReference type="InterPro" id="IPR013083">
    <property type="entry name" value="Znf_RING/FYVE/PHD"/>
</dbReference>
<dbReference type="SUPFAM" id="SSF57850">
    <property type="entry name" value="RING/U-box"/>
    <property type="match status" value="1"/>
</dbReference>
<dbReference type="Pfam" id="PF00176">
    <property type="entry name" value="SNF2-rel_dom"/>
    <property type="match status" value="1"/>
</dbReference>
<dbReference type="InterPro" id="IPR048686">
    <property type="entry name" value="SHPRH_helical_1st"/>
</dbReference>